<feature type="region of interest" description="Disordered" evidence="4">
    <location>
        <begin position="177"/>
        <end position="197"/>
    </location>
</feature>
<protein>
    <submittedName>
        <fullName evidence="5">Cerebellar degeneration-related protein 2a</fullName>
    </submittedName>
</protein>
<dbReference type="GeneTree" id="ENSGT00390000018570"/>
<dbReference type="Proteomes" id="UP000264820">
    <property type="component" value="Unplaced"/>
</dbReference>
<dbReference type="InterPro" id="IPR026079">
    <property type="entry name" value="CDR2"/>
</dbReference>
<evidence type="ECO:0000256" key="2">
    <source>
        <dbReference type="ARBA" id="ARBA00023054"/>
    </source>
</evidence>
<name>A0A3Q3E854_HIPCM</name>
<accession>A0A3Q3E854</accession>
<dbReference type="Ensembl" id="ENSHCOT00000022766.1">
    <property type="protein sequence ID" value="ENSHCOP00000027021.1"/>
    <property type="gene ID" value="ENSHCOG00000018484.1"/>
</dbReference>
<feature type="coiled-coil region" evidence="3">
    <location>
        <begin position="112"/>
        <end position="149"/>
    </location>
</feature>
<proteinExistence type="inferred from homology"/>
<evidence type="ECO:0000256" key="4">
    <source>
        <dbReference type="SAM" id="MobiDB-lite"/>
    </source>
</evidence>
<organism evidence="5 6">
    <name type="scientific">Hippocampus comes</name>
    <name type="common">Tiger tail seahorse</name>
    <dbReference type="NCBI Taxonomy" id="109280"/>
    <lineage>
        <taxon>Eukaryota</taxon>
        <taxon>Metazoa</taxon>
        <taxon>Chordata</taxon>
        <taxon>Craniata</taxon>
        <taxon>Vertebrata</taxon>
        <taxon>Euteleostomi</taxon>
        <taxon>Actinopterygii</taxon>
        <taxon>Neopterygii</taxon>
        <taxon>Teleostei</taxon>
        <taxon>Neoteleostei</taxon>
        <taxon>Acanthomorphata</taxon>
        <taxon>Syngnathiaria</taxon>
        <taxon>Syngnathiformes</taxon>
        <taxon>Syngnathoidei</taxon>
        <taxon>Syngnathidae</taxon>
        <taxon>Hippocampus</taxon>
    </lineage>
</organism>
<keyword evidence="2 3" id="KW-0175">Coiled coil</keyword>
<dbReference type="PANTHER" id="PTHR19232:SF1">
    <property type="entry name" value="CEREBELLAR DEGENERATION-RELATED PROTEIN 2"/>
    <property type="match status" value="1"/>
</dbReference>
<feature type="compositionally biased region" description="Acidic residues" evidence="4">
    <location>
        <begin position="296"/>
        <end position="309"/>
    </location>
</feature>
<evidence type="ECO:0000313" key="6">
    <source>
        <dbReference type="Proteomes" id="UP000264820"/>
    </source>
</evidence>
<dbReference type="OMA" id="GCRARQK"/>
<evidence type="ECO:0000313" key="5">
    <source>
        <dbReference type="Ensembl" id="ENSHCOP00000027021.1"/>
    </source>
</evidence>
<feature type="region of interest" description="Disordered" evidence="4">
    <location>
        <begin position="292"/>
        <end position="331"/>
    </location>
</feature>
<comment type="similarity">
    <text evidence="1">Belongs to the CDR2 family.</text>
</comment>
<evidence type="ECO:0000256" key="1">
    <source>
        <dbReference type="ARBA" id="ARBA00009019"/>
    </source>
</evidence>
<evidence type="ECO:0000256" key="3">
    <source>
        <dbReference type="SAM" id="Coils"/>
    </source>
</evidence>
<feature type="coiled-coil region" evidence="3">
    <location>
        <begin position="208"/>
        <end position="242"/>
    </location>
</feature>
<dbReference type="AlphaFoldDB" id="A0A3Q3E854"/>
<keyword evidence="6" id="KW-1185">Reference proteome</keyword>
<dbReference type="PANTHER" id="PTHR19232">
    <property type="entry name" value="CENTROCORTIN FAMILY MEMBER"/>
    <property type="match status" value="1"/>
</dbReference>
<reference evidence="5" key="1">
    <citation type="submission" date="2025-08" db="UniProtKB">
        <authorList>
            <consortium name="Ensembl"/>
        </authorList>
    </citation>
    <scope>IDENTIFICATION</scope>
</reference>
<reference evidence="5" key="2">
    <citation type="submission" date="2025-09" db="UniProtKB">
        <authorList>
            <consortium name="Ensembl"/>
        </authorList>
    </citation>
    <scope>IDENTIFICATION</scope>
</reference>
<sequence>MLTEGILEDDFDKNGDAWCAQRDLEHDLHLAAKLGKTLLDRNRELEQALQQMYSTNQEHLLEIEYLAKQVELLRHMNDQHAKVYEQLDLSTKELERGNKRLVQDDRLAQNKINSLTESIDGLQTHMEGLQKQVEALTSAQSERNKQEQRRHLSAQSVSCLKGLYDLHQDRCVANRRQIEGPLSPQGSVYDRNRRQDPEEEHEILLRSVQTLQAQLAAEKIRREAAERESELTANDKEGLEQRLHMLVGCRTRQMELEAQVEQLRLMWLADCTARKPDQLLLPDSVFYTSDDKLEADIGESEETGEETAEDREKDRQQQRSNSTASASDDHDKMCVRRAEVVKQRGILLLNEVDAQYNALQVKYDQLLQRCQQASAGLTHKSVQTSCSPSTSVRPRCRLSGLARQPSLVSEEPEYKVLFKEIFTRIQKTKEDLHENKLVSDSSTM</sequence>